<protein>
    <submittedName>
        <fullName evidence="1">Uncharacterized protein</fullName>
    </submittedName>
</protein>
<dbReference type="Proteomes" id="UP001163046">
    <property type="component" value="Unassembled WGS sequence"/>
</dbReference>
<proteinExistence type="predicted"/>
<organism evidence="1 2">
    <name type="scientific">Desmophyllum pertusum</name>
    <dbReference type="NCBI Taxonomy" id="174260"/>
    <lineage>
        <taxon>Eukaryota</taxon>
        <taxon>Metazoa</taxon>
        <taxon>Cnidaria</taxon>
        <taxon>Anthozoa</taxon>
        <taxon>Hexacorallia</taxon>
        <taxon>Scleractinia</taxon>
        <taxon>Caryophylliina</taxon>
        <taxon>Caryophylliidae</taxon>
        <taxon>Desmophyllum</taxon>
    </lineage>
</organism>
<gene>
    <name evidence="1" type="ORF">OS493_030993</name>
</gene>
<comment type="caution">
    <text evidence="1">The sequence shown here is derived from an EMBL/GenBank/DDBJ whole genome shotgun (WGS) entry which is preliminary data.</text>
</comment>
<evidence type="ECO:0000313" key="1">
    <source>
        <dbReference type="EMBL" id="KAJ7377035.1"/>
    </source>
</evidence>
<name>A0A9W9Z926_9CNID</name>
<reference evidence="1" key="1">
    <citation type="submission" date="2023-01" db="EMBL/GenBank/DDBJ databases">
        <title>Genome assembly of the deep-sea coral Lophelia pertusa.</title>
        <authorList>
            <person name="Herrera S."/>
            <person name="Cordes E."/>
        </authorList>
    </citation>
    <scope>NUCLEOTIDE SEQUENCE</scope>
    <source>
        <strain evidence="1">USNM1676648</strain>
        <tissue evidence="1">Polyp</tissue>
    </source>
</reference>
<sequence length="118" mass="13627">MSWFAWTVNEESLHKHSSQIRRCKKCFSEGPDKSPDLVRKELAYTNLHQLSDIKEGKQKGQNLISAPRQMRFPRVIFLVVIKDSGVPGNRTEEIGALSVKQTWPNITTENAHRKQPHY</sequence>
<dbReference type="AlphaFoldDB" id="A0A9W9Z926"/>
<accession>A0A9W9Z926</accession>
<dbReference type="EMBL" id="MU826384">
    <property type="protein sequence ID" value="KAJ7377035.1"/>
    <property type="molecule type" value="Genomic_DNA"/>
</dbReference>
<evidence type="ECO:0000313" key="2">
    <source>
        <dbReference type="Proteomes" id="UP001163046"/>
    </source>
</evidence>
<keyword evidence="2" id="KW-1185">Reference proteome</keyword>